<dbReference type="Proteomes" id="UP000230766">
    <property type="component" value="Unassembled WGS sequence"/>
</dbReference>
<keyword evidence="4 10" id="KW-0963">Cytoplasm</keyword>
<proteinExistence type="inferred from homology"/>
<dbReference type="HAMAP" id="MF_01151">
    <property type="entry name" value="GrpE"/>
    <property type="match status" value="1"/>
</dbReference>
<dbReference type="PRINTS" id="PR00773">
    <property type="entry name" value="GRPEPROTEIN"/>
</dbReference>
<evidence type="ECO:0000313" key="13">
    <source>
        <dbReference type="Proteomes" id="UP000230766"/>
    </source>
</evidence>
<dbReference type="GO" id="GO:0051087">
    <property type="term" value="F:protein-folding chaperone binding"/>
    <property type="evidence" value="ECO:0007669"/>
    <property type="project" value="InterPro"/>
</dbReference>
<evidence type="ECO:0000256" key="6">
    <source>
        <dbReference type="ARBA" id="ARBA00023186"/>
    </source>
</evidence>
<dbReference type="PANTHER" id="PTHR21237:SF23">
    <property type="entry name" value="GRPE PROTEIN HOMOLOG, MITOCHONDRIAL"/>
    <property type="match status" value="1"/>
</dbReference>
<sequence>MTGWQRERADFLNYKKGELERVGEILKYADVGLVLKVLPILDNFEIAEKKLAENLKVDELRSSSPFADARVNDENIKGLLQIKNQILDFLKNQGVEEIKSLGEKFNPNFQEIVEIVETKDKESGVVIEEIQKGYKIHGRLLRPAKVKVAK</sequence>
<evidence type="ECO:0000256" key="3">
    <source>
        <dbReference type="ARBA" id="ARBA00011738"/>
    </source>
</evidence>
<comment type="similarity">
    <text evidence="2 10 11">Belongs to the GrpE family.</text>
</comment>
<comment type="subcellular location">
    <subcellularLocation>
        <location evidence="1 10">Cytoplasm</location>
    </subcellularLocation>
</comment>
<dbReference type="GO" id="GO:0006457">
    <property type="term" value="P:protein folding"/>
    <property type="evidence" value="ECO:0007669"/>
    <property type="project" value="InterPro"/>
</dbReference>
<evidence type="ECO:0000256" key="9">
    <source>
        <dbReference type="ARBA" id="ARBA00076414"/>
    </source>
</evidence>
<name>A0A2M7ECC9_9BACT</name>
<dbReference type="GO" id="GO:0005737">
    <property type="term" value="C:cytoplasm"/>
    <property type="evidence" value="ECO:0007669"/>
    <property type="project" value="UniProtKB-SubCell"/>
</dbReference>
<organism evidence="12 13">
    <name type="scientific">Candidatus Nealsonbacteria bacterium CG01_land_8_20_14_3_00_12</name>
    <dbReference type="NCBI Taxonomy" id="1974697"/>
    <lineage>
        <taxon>Bacteria</taxon>
        <taxon>Candidatus Nealsoniibacteriota</taxon>
    </lineage>
</organism>
<comment type="subunit">
    <text evidence="3 10">Homodimer.</text>
</comment>
<dbReference type="Gene3D" id="2.30.22.10">
    <property type="entry name" value="Head domain of nucleotide exchange factor GrpE"/>
    <property type="match status" value="1"/>
</dbReference>
<dbReference type="GO" id="GO:0051082">
    <property type="term" value="F:unfolded protein binding"/>
    <property type="evidence" value="ECO:0007669"/>
    <property type="project" value="TreeGrafter"/>
</dbReference>
<dbReference type="Pfam" id="PF01025">
    <property type="entry name" value="GrpE"/>
    <property type="match status" value="1"/>
</dbReference>
<dbReference type="InterPro" id="IPR013805">
    <property type="entry name" value="GrpE_CC"/>
</dbReference>
<dbReference type="SUPFAM" id="SSF51064">
    <property type="entry name" value="Head domain of nucleotide exchange factor GrpE"/>
    <property type="match status" value="1"/>
</dbReference>
<dbReference type="EMBL" id="PETJ01000003">
    <property type="protein sequence ID" value="PIV65341.1"/>
    <property type="molecule type" value="Genomic_DNA"/>
</dbReference>
<evidence type="ECO:0000256" key="4">
    <source>
        <dbReference type="ARBA" id="ARBA00022490"/>
    </source>
</evidence>
<dbReference type="InterPro" id="IPR009012">
    <property type="entry name" value="GrpE_head"/>
</dbReference>
<comment type="caution">
    <text evidence="12">The sequence shown here is derived from an EMBL/GenBank/DDBJ whole genome shotgun (WGS) entry which is preliminary data.</text>
</comment>
<keyword evidence="5 10" id="KW-0346">Stress response</keyword>
<comment type="function">
    <text evidence="7 10">Participates actively in the response to hyperosmotic and heat shock by preventing the aggregation of stress-denatured proteins, in association with DnaK and GrpE. It is the nucleotide exchange factor for DnaK and may function as a thermosensor. Unfolded proteins bind initially to DnaJ; upon interaction with the DnaJ-bound protein, DnaK hydrolyzes its bound ATP, resulting in the formation of a stable complex. GrpE releases ADP from DnaK; ATP binding to DnaK triggers the release of the substrate protein, thus completing the reaction cycle. Several rounds of ATP-dependent interactions between DnaJ, DnaK and GrpE are required for fully efficient folding.</text>
</comment>
<dbReference type="GO" id="GO:0042803">
    <property type="term" value="F:protein homodimerization activity"/>
    <property type="evidence" value="ECO:0007669"/>
    <property type="project" value="InterPro"/>
</dbReference>
<dbReference type="FunFam" id="2.30.22.10:FF:000001">
    <property type="entry name" value="Protein GrpE"/>
    <property type="match status" value="1"/>
</dbReference>
<reference evidence="13" key="1">
    <citation type="submission" date="2017-09" db="EMBL/GenBank/DDBJ databases">
        <title>Depth-based differentiation of microbial function through sediment-hosted aquifers and enrichment of novel symbionts in the deep terrestrial subsurface.</title>
        <authorList>
            <person name="Probst A.J."/>
            <person name="Ladd B."/>
            <person name="Jarett J.K."/>
            <person name="Geller-Mcgrath D.E."/>
            <person name="Sieber C.M.K."/>
            <person name="Emerson J.B."/>
            <person name="Anantharaman K."/>
            <person name="Thomas B.C."/>
            <person name="Malmstrom R."/>
            <person name="Stieglmeier M."/>
            <person name="Klingl A."/>
            <person name="Woyke T."/>
            <person name="Ryan C.M."/>
            <person name="Banfield J.F."/>
        </authorList>
    </citation>
    <scope>NUCLEOTIDE SEQUENCE [LARGE SCALE GENOMIC DNA]</scope>
</reference>
<evidence type="ECO:0000256" key="7">
    <source>
        <dbReference type="ARBA" id="ARBA00053401"/>
    </source>
</evidence>
<evidence type="ECO:0000256" key="1">
    <source>
        <dbReference type="ARBA" id="ARBA00004496"/>
    </source>
</evidence>
<dbReference type="CDD" id="cd00446">
    <property type="entry name" value="GrpE"/>
    <property type="match status" value="1"/>
</dbReference>
<evidence type="ECO:0000256" key="10">
    <source>
        <dbReference type="HAMAP-Rule" id="MF_01151"/>
    </source>
</evidence>
<protein>
    <recommendedName>
        <fullName evidence="8 10">Protein GrpE</fullName>
    </recommendedName>
    <alternativeName>
        <fullName evidence="9 10">HSP-70 cofactor</fullName>
    </alternativeName>
</protein>
<evidence type="ECO:0000256" key="11">
    <source>
        <dbReference type="RuleBase" id="RU004478"/>
    </source>
</evidence>
<evidence type="ECO:0000256" key="2">
    <source>
        <dbReference type="ARBA" id="ARBA00009054"/>
    </source>
</evidence>
<dbReference type="InterPro" id="IPR000740">
    <property type="entry name" value="GrpE"/>
</dbReference>
<gene>
    <name evidence="10 12" type="primary">grpE</name>
    <name evidence="12" type="ORF">COS09_00070</name>
</gene>
<dbReference type="PANTHER" id="PTHR21237">
    <property type="entry name" value="GRPE PROTEIN"/>
    <property type="match status" value="1"/>
</dbReference>
<evidence type="ECO:0000256" key="5">
    <source>
        <dbReference type="ARBA" id="ARBA00023016"/>
    </source>
</evidence>
<dbReference type="AlphaFoldDB" id="A0A2M7ECC9"/>
<keyword evidence="6 10" id="KW-0143">Chaperone</keyword>
<evidence type="ECO:0000313" key="12">
    <source>
        <dbReference type="EMBL" id="PIV65341.1"/>
    </source>
</evidence>
<dbReference type="SUPFAM" id="SSF58014">
    <property type="entry name" value="Coiled-coil domain of nucleotide exchange factor GrpE"/>
    <property type="match status" value="1"/>
</dbReference>
<accession>A0A2M7ECC9</accession>
<dbReference type="GO" id="GO:0000774">
    <property type="term" value="F:adenyl-nucleotide exchange factor activity"/>
    <property type="evidence" value="ECO:0007669"/>
    <property type="project" value="InterPro"/>
</dbReference>
<dbReference type="Gene3D" id="3.90.20.20">
    <property type="match status" value="1"/>
</dbReference>
<evidence type="ECO:0000256" key="8">
    <source>
        <dbReference type="ARBA" id="ARBA00072274"/>
    </source>
</evidence>